<feature type="domain" description="Alcohol dehydrogenase-like N-terminal" evidence="9">
    <location>
        <begin position="35"/>
        <end position="151"/>
    </location>
</feature>
<evidence type="ECO:0000259" key="8">
    <source>
        <dbReference type="Pfam" id="PF00107"/>
    </source>
</evidence>
<dbReference type="InterPro" id="IPR011032">
    <property type="entry name" value="GroES-like_sf"/>
</dbReference>
<keyword evidence="4 7" id="KW-0862">Zinc</keyword>
<dbReference type="GO" id="GO:0008270">
    <property type="term" value="F:zinc ion binding"/>
    <property type="evidence" value="ECO:0007669"/>
    <property type="project" value="InterPro"/>
</dbReference>
<dbReference type="PANTHER" id="PTHR42813">
    <property type="entry name" value="ZINC-TYPE ALCOHOL DEHYDROGENASE-LIKE"/>
    <property type="match status" value="1"/>
</dbReference>
<gene>
    <name evidence="10" type="primary">fdm</name>
    <name evidence="10" type="ORF">NCTC11343_05722</name>
</gene>
<evidence type="ECO:0000313" key="10">
    <source>
        <dbReference type="EMBL" id="SPZ95046.1"/>
    </source>
</evidence>
<protein>
    <submittedName>
        <fullName evidence="10">Formaldehyde dismutase</fullName>
        <ecNumber evidence="10">1.2.98.1</ecNumber>
    </submittedName>
</protein>
<evidence type="ECO:0000256" key="5">
    <source>
        <dbReference type="ARBA" id="ARBA00023002"/>
    </source>
</evidence>
<dbReference type="SUPFAM" id="SSF50129">
    <property type="entry name" value="GroES-like"/>
    <property type="match status" value="1"/>
</dbReference>
<dbReference type="PROSITE" id="PS00059">
    <property type="entry name" value="ADH_ZINC"/>
    <property type="match status" value="1"/>
</dbReference>
<dbReference type="InterPro" id="IPR013149">
    <property type="entry name" value="ADH-like_C"/>
</dbReference>
<comment type="similarity">
    <text evidence="2 7">Belongs to the zinc-containing alcohol dehydrogenase family.</text>
</comment>
<dbReference type="AlphaFoldDB" id="A0A2X2JSI5"/>
<dbReference type="CDD" id="cd08282">
    <property type="entry name" value="PFDH_like"/>
    <property type="match status" value="1"/>
</dbReference>
<comment type="cofactor">
    <cofactor evidence="1 7">
        <name>Zn(2+)</name>
        <dbReference type="ChEBI" id="CHEBI:29105"/>
    </cofactor>
</comment>
<evidence type="ECO:0000256" key="6">
    <source>
        <dbReference type="ARBA" id="ARBA00023027"/>
    </source>
</evidence>
<evidence type="ECO:0000256" key="1">
    <source>
        <dbReference type="ARBA" id="ARBA00001947"/>
    </source>
</evidence>
<dbReference type="Gene3D" id="3.90.180.10">
    <property type="entry name" value="Medium-chain alcohol dehydrogenases, catalytic domain"/>
    <property type="match status" value="1"/>
</dbReference>
<dbReference type="InterPro" id="IPR013154">
    <property type="entry name" value="ADH-like_N"/>
</dbReference>
<evidence type="ECO:0000256" key="7">
    <source>
        <dbReference type="RuleBase" id="RU361277"/>
    </source>
</evidence>
<evidence type="ECO:0000256" key="4">
    <source>
        <dbReference type="ARBA" id="ARBA00022833"/>
    </source>
</evidence>
<dbReference type="InterPro" id="IPR036291">
    <property type="entry name" value="NAD(P)-bd_dom_sf"/>
</dbReference>
<dbReference type="InterPro" id="IPR002328">
    <property type="entry name" value="ADH_Zn_CS"/>
</dbReference>
<dbReference type="RefSeq" id="WP_027374817.1">
    <property type="nucleotide sequence ID" value="NZ_CP069793.1"/>
</dbReference>
<keyword evidence="3 7" id="KW-0479">Metal-binding</keyword>
<organism evidence="10 11">
    <name type="scientific">Sphingobacterium multivorum</name>
    <dbReference type="NCBI Taxonomy" id="28454"/>
    <lineage>
        <taxon>Bacteria</taxon>
        <taxon>Pseudomonadati</taxon>
        <taxon>Bacteroidota</taxon>
        <taxon>Sphingobacteriia</taxon>
        <taxon>Sphingobacteriales</taxon>
        <taxon>Sphingobacteriaceae</taxon>
        <taxon>Sphingobacterium</taxon>
    </lineage>
</organism>
<dbReference type="GeneID" id="99065401"/>
<evidence type="ECO:0000259" key="9">
    <source>
        <dbReference type="Pfam" id="PF08240"/>
    </source>
</evidence>
<dbReference type="Gene3D" id="3.40.50.720">
    <property type="entry name" value="NAD(P)-binding Rossmann-like Domain"/>
    <property type="match status" value="1"/>
</dbReference>
<dbReference type="Pfam" id="PF00107">
    <property type="entry name" value="ADH_zinc_N"/>
    <property type="match status" value="1"/>
</dbReference>
<dbReference type="EMBL" id="UAUU01000011">
    <property type="protein sequence ID" value="SPZ95046.1"/>
    <property type="molecule type" value="Genomic_DNA"/>
</dbReference>
<keyword evidence="5 10" id="KW-0560">Oxidoreductase</keyword>
<dbReference type="Pfam" id="PF08240">
    <property type="entry name" value="ADH_N"/>
    <property type="match status" value="1"/>
</dbReference>
<evidence type="ECO:0000313" key="11">
    <source>
        <dbReference type="Proteomes" id="UP000251241"/>
    </source>
</evidence>
<dbReference type="GO" id="GO:0047895">
    <property type="term" value="F:formaldehyde dismutase activity"/>
    <property type="evidence" value="ECO:0007669"/>
    <property type="project" value="UniProtKB-EC"/>
</dbReference>
<name>A0A2X2JSI5_SPHMU</name>
<dbReference type="PANTHER" id="PTHR42813:SF3">
    <property type="entry name" value="GLUTATHIONE-INDEPENDENT FORMALDEHYDE DEHYDROGENASE"/>
    <property type="match status" value="1"/>
</dbReference>
<accession>A0A2X2JSI5</accession>
<reference evidence="10 11" key="1">
    <citation type="submission" date="2018-06" db="EMBL/GenBank/DDBJ databases">
        <authorList>
            <consortium name="Pathogen Informatics"/>
            <person name="Doyle S."/>
        </authorList>
    </citation>
    <scope>NUCLEOTIDE SEQUENCE [LARGE SCALE GENOMIC DNA]</scope>
    <source>
        <strain evidence="10 11">NCTC11343</strain>
    </source>
</reference>
<evidence type="ECO:0000256" key="2">
    <source>
        <dbReference type="ARBA" id="ARBA00008072"/>
    </source>
</evidence>
<dbReference type="Proteomes" id="UP000251241">
    <property type="component" value="Unassembled WGS sequence"/>
</dbReference>
<dbReference type="EC" id="1.2.98.1" evidence="10"/>
<proteinExistence type="inferred from homology"/>
<keyword evidence="6" id="KW-0520">NAD</keyword>
<dbReference type="SUPFAM" id="SSF51735">
    <property type="entry name" value="NAD(P)-binding Rossmann-fold domains"/>
    <property type="match status" value="1"/>
</dbReference>
<sequence length="399" mass="43018">MASNRGVVYKGPWNLEVNEIAYPTFQNPKGKDIHHAVIIKVVSTNICGSDQHIFRGRFSVPVGHVLGHEITGEVVEIGKDVEFIKVGDIVSVPFNVSCGRCRNCKNGNTDVCETVNPDAPVGAYGFDLGGWLGGQSEYCLIPYADFQLLKFPDREQALEKILDLTLVSDILPTGYHGAYAAGVTTGSTVYIAGAGPVGRCAAESAKLLGASCVIVGDMNKERLELVKQAGMETVDLTLDASVAEQIEQILGVPEVDAGVDAVGYEAHGHGDEDYKKENPNAVINDLFDVVRASGGIGIPGIYTPSDPGGRDENAKHGKLTVDWGKGWLKSLHIQTGMAPIGRYNYQIMQAILWGRISMKTIMNPQVISLDEAPQAYKDFSDGSSKKFIIDPHGMIKNRS</sequence>
<feature type="domain" description="Alcohol dehydrogenase-like C-terminal" evidence="8">
    <location>
        <begin position="196"/>
        <end position="265"/>
    </location>
</feature>
<evidence type="ECO:0000256" key="3">
    <source>
        <dbReference type="ARBA" id="ARBA00022723"/>
    </source>
</evidence>